<reference evidence="19 20" key="1">
    <citation type="journal article" date="2011" name="EMBO J.">
        <title>Structural diversity of bacterial flagellar motors.</title>
        <authorList>
            <person name="Chen S."/>
            <person name="Beeby M."/>
            <person name="Murphy G.E."/>
            <person name="Leadbetter J.R."/>
            <person name="Hendrixson D.R."/>
            <person name="Briegel A."/>
            <person name="Li Z."/>
            <person name="Shi J."/>
            <person name="Tocheva E.I."/>
            <person name="Muller A."/>
            <person name="Dobro M.J."/>
            <person name="Jensen G.J."/>
        </authorList>
    </citation>
    <scope>NUCLEOTIDE SEQUENCE [LARGE SCALE GENOMIC DNA]</scope>
    <source>
        <strain evidence="19 20">DSM 6540</strain>
    </source>
</reference>
<feature type="transmembrane region" description="Helical" evidence="18">
    <location>
        <begin position="53"/>
        <end position="71"/>
    </location>
</feature>
<evidence type="ECO:0000256" key="11">
    <source>
        <dbReference type="ARBA" id="ARBA00038053"/>
    </source>
</evidence>
<dbReference type="GO" id="GO:0008360">
    <property type="term" value="P:regulation of cell shape"/>
    <property type="evidence" value="ECO:0007669"/>
    <property type="project" value="UniProtKB-KW"/>
</dbReference>
<gene>
    <name evidence="19" type="ORF">ALO_13917</name>
</gene>
<evidence type="ECO:0000313" key="19">
    <source>
        <dbReference type="EMBL" id="EGO63267.1"/>
    </source>
</evidence>
<dbReference type="EC" id="2.4.99.28" evidence="14"/>
<evidence type="ECO:0000256" key="7">
    <source>
        <dbReference type="ARBA" id="ARBA00022989"/>
    </source>
</evidence>
<keyword evidence="6" id="KW-0573">Peptidoglycan synthesis</keyword>
<dbReference type="GO" id="GO:0015648">
    <property type="term" value="F:lipid-linked peptidoglycan transporter activity"/>
    <property type="evidence" value="ECO:0007669"/>
    <property type="project" value="TreeGrafter"/>
</dbReference>
<evidence type="ECO:0000256" key="18">
    <source>
        <dbReference type="SAM" id="Phobius"/>
    </source>
</evidence>
<dbReference type="InterPro" id="IPR018365">
    <property type="entry name" value="Cell_cycle_FtsW-rel_CS"/>
</dbReference>
<evidence type="ECO:0000256" key="12">
    <source>
        <dbReference type="ARBA" id="ARBA00041185"/>
    </source>
</evidence>
<keyword evidence="2" id="KW-0328">Glycosyltransferase</keyword>
<keyword evidence="8 18" id="KW-0472">Membrane</keyword>
<dbReference type="RefSeq" id="WP_004096774.1">
    <property type="nucleotide sequence ID" value="NZ_AFGF01000125.1"/>
</dbReference>
<keyword evidence="7 18" id="KW-1133">Transmembrane helix</keyword>
<evidence type="ECO:0000256" key="15">
    <source>
        <dbReference type="ARBA" id="ARBA00049902"/>
    </source>
</evidence>
<feature type="transmembrane region" description="Helical" evidence="18">
    <location>
        <begin position="14"/>
        <end position="41"/>
    </location>
</feature>
<dbReference type="PANTHER" id="PTHR30474">
    <property type="entry name" value="CELL CYCLE PROTEIN"/>
    <property type="match status" value="1"/>
</dbReference>
<sequence>MESKTRFWAGPSEAVLVITLLLVVFGAITVFSASFVLAGQLFHDSYYFIKRHFLTVFLGLMGLFITAKLGYRRVIALVPVLLVATVALLVAVHFLGEDANGARRWIRIFIKFQPSELAKLAVILLSAAYLGTKMDRSQPISLFSLPVYINLALSFIVLRQPDMGTAAVMMGLCLTLYLIAGIPRQEFFLLSLGGSAVIVYLIFAVGYRAERVLAWMDPWQYPLTSGYQVVQSLLAIGSGGFWGTGLGRGGSKFYYLPEAHTDFAFAVLCQEMGFIGAAVVLVMLAAFTWYAVKIAMNASDSVGMLLASGVIILVLGQAVGNIAMVTGLFPVTGIPLPFISYGGTSLVVNLTAVGILISIGRCKPVDRVPLPDATKESGERKHLTLVPRR</sequence>
<dbReference type="GO" id="GO:0032153">
    <property type="term" value="C:cell division site"/>
    <property type="evidence" value="ECO:0007669"/>
    <property type="project" value="TreeGrafter"/>
</dbReference>
<feature type="transmembrane region" description="Helical" evidence="18">
    <location>
        <begin position="77"/>
        <end position="96"/>
    </location>
</feature>
<evidence type="ECO:0000256" key="2">
    <source>
        <dbReference type="ARBA" id="ARBA00022676"/>
    </source>
</evidence>
<dbReference type="PANTHER" id="PTHR30474:SF2">
    <property type="entry name" value="PEPTIDOGLYCAN GLYCOSYLTRANSFERASE FTSW-RELATED"/>
    <property type="match status" value="1"/>
</dbReference>
<dbReference type="GO" id="GO:0005886">
    <property type="term" value="C:plasma membrane"/>
    <property type="evidence" value="ECO:0007669"/>
    <property type="project" value="TreeGrafter"/>
</dbReference>
<comment type="catalytic activity">
    <reaction evidence="15">
        <text>[GlcNAc-(1-&gt;4)-Mur2Ac(oyl-L-Ala-gamma-D-Glu-L-Lys-D-Ala-D-Ala)](n)-di-trans,octa-cis-undecaprenyl diphosphate + beta-D-GlcNAc-(1-&gt;4)-Mur2Ac(oyl-L-Ala-gamma-D-Glu-L-Lys-D-Ala-D-Ala)-di-trans,octa-cis-undecaprenyl diphosphate = [GlcNAc-(1-&gt;4)-Mur2Ac(oyl-L-Ala-gamma-D-Glu-L-Lys-D-Ala-D-Ala)](n+1)-di-trans,octa-cis-undecaprenyl diphosphate + di-trans,octa-cis-undecaprenyl diphosphate + H(+)</text>
        <dbReference type="Rhea" id="RHEA:23708"/>
        <dbReference type="Rhea" id="RHEA-COMP:9602"/>
        <dbReference type="Rhea" id="RHEA-COMP:9603"/>
        <dbReference type="ChEBI" id="CHEBI:15378"/>
        <dbReference type="ChEBI" id="CHEBI:58405"/>
        <dbReference type="ChEBI" id="CHEBI:60033"/>
        <dbReference type="ChEBI" id="CHEBI:78435"/>
        <dbReference type="EC" id="2.4.99.28"/>
    </reaction>
</comment>
<evidence type="ECO:0000256" key="4">
    <source>
        <dbReference type="ARBA" id="ARBA00022692"/>
    </source>
</evidence>
<comment type="subcellular location">
    <subcellularLocation>
        <location evidence="1">Membrane</location>
        <topology evidence="1">Multi-pass membrane protein</topology>
    </subcellularLocation>
</comment>
<evidence type="ECO:0000256" key="13">
    <source>
        <dbReference type="ARBA" id="ARBA00041418"/>
    </source>
</evidence>
<accession>F7NL11</accession>
<feature type="transmembrane region" description="Helical" evidence="18">
    <location>
        <begin position="338"/>
        <end position="359"/>
    </location>
</feature>
<keyword evidence="20" id="KW-1185">Reference proteome</keyword>
<dbReference type="PROSITE" id="PS00428">
    <property type="entry name" value="FTSW_RODA_SPOVE"/>
    <property type="match status" value="1"/>
</dbReference>
<dbReference type="OrthoDB" id="9812661at2"/>
<evidence type="ECO:0000256" key="3">
    <source>
        <dbReference type="ARBA" id="ARBA00022679"/>
    </source>
</evidence>
<evidence type="ECO:0000313" key="20">
    <source>
        <dbReference type="Proteomes" id="UP000003240"/>
    </source>
</evidence>
<feature type="transmembrane region" description="Helical" evidence="18">
    <location>
        <begin position="165"/>
        <end position="182"/>
    </location>
</feature>
<evidence type="ECO:0000256" key="10">
    <source>
        <dbReference type="ARBA" id="ARBA00033270"/>
    </source>
</evidence>
<comment type="similarity">
    <text evidence="11">Belongs to the SEDS family. FtsW subfamily.</text>
</comment>
<dbReference type="GO" id="GO:0009252">
    <property type="term" value="P:peptidoglycan biosynthetic process"/>
    <property type="evidence" value="ECO:0007669"/>
    <property type="project" value="UniProtKB-KW"/>
</dbReference>
<keyword evidence="5" id="KW-0133">Cell shape</keyword>
<dbReference type="AlphaFoldDB" id="F7NL11"/>
<feature type="transmembrane region" description="Helical" evidence="18">
    <location>
        <begin position="304"/>
        <end position="326"/>
    </location>
</feature>
<evidence type="ECO:0000256" key="17">
    <source>
        <dbReference type="SAM" id="MobiDB-lite"/>
    </source>
</evidence>
<dbReference type="Pfam" id="PF01098">
    <property type="entry name" value="FTSW_RODA_SPOVE"/>
    <property type="match status" value="1"/>
</dbReference>
<evidence type="ECO:0000256" key="6">
    <source>
        <dbReference type="ARBA" id="ARBA00022984"/>
    </source>
</evidence>
<dbReference type="STRING" id="1009370.ALO_13917"/>
<comment type="caution">
    <text evidence="19">The sequence shown here is derived from an EMBL/GenBank/DDBJ whole genome shotgun (WGS) entry which is preliminary data.</text>
</comment>
<evidence type="ECO:0000256" key="1">
    <source>
        <dbReference type="ARBA" id="ARBA00004141"/>
    </source>
</evidence>
<evidence type="ECO:0000256" key="5">
    <source>
        <dbReference type="ARBA" id="ARBA00022960"/>
    </source>
</evidence>
<feature type="region of interest" description="Disordered" evidence="17">
    <location>
        <begin position="370"/>
        <end position="389"/>
    </location>
</feature>
<dbReference type="GO" id="GO:0008955">
    <property type="term" value="F:peptidoglycan glycosyltransferase activity"/>
    <property type="evidence" value="ECO:0007669"/>
    <property type="project" value="UniProtKB-EC"/>
</dbReference>
<dbReference type="EMBL" id="AFGF01000125">
    <property type="protein sequence ID" value="EGO63267.1"/>
    <property type="molecule type" value="Genomic_DNA"/>
</dbReference>
<keyword evidence="4 18" id="KW-0812">Transmembrane</keyword>
<name>F7NL11_9FIRM</name>
<dbReference type="Proteomes" id="UP000003240">
    <property type="component" value="Unassembled WGS sequence"/>
</dbReference>
<comment type="function">
    <text evidence="16">Peptidoglycan polymerase that is essential for cell division.</text>
</comment>
<organism evidence="19 20">
    <name type="scientific">Acetonema longum DSM 6540</name>
    <dbReference type="NCBI Taxonomy" id="1009370"/>
    <lineage>
        <taxon>Bacteria</taxon>
        <taxon>Bacillati</taxon>
        <taxon>Bacillota</taxon>
        <taxon>Negativicutes</taxon>
        <taxon>Acetonemataceae</taxon>
        <taxon>Acetonema</taxon>
    </lineage>
</organism>
<evidence type="ECO:0000256" key="8">
    <source>
        <dbReference type="ARBA" id="ARBA00023136"/>
    </source>
</evidence>
<dbReference type="GO" id="GO:0051301">
    <property type="term" value="P:cell division"/>
    <property type="evidence" value="ECO:0007669"/>
    <property type="project" value="InterPro"/>
</dbReference>
<feature type="compositionally biased region" description="Basic and acidic residues" evidence="17">
    <location>
        <begin position="373"/>
        <end position="382"/>
    </location>
</feature>
<protein>
    <recommendedName>
        <fullName evidence="12">Probable peptidoglycan glycosyltransferase FtsW</fullName>
        <ecNumber evidence="14">2.4.99.28</ecNumber>
    </recommendedName>
    <alternativeName>
        <fullName evidence="13">Cell division protein FtsW</fullName>
    </alternativeName>
    <alternativeName>
        <fullName evidence="10">Cell wall polymerase</fullName>
    </alternativeName>
    <alternativeName>
        <fullName evidence="9">Peptidoglycan polymerase</fullName>
    </alternativeName>
</protein>
<proteinExistence type="inferred from homology"/>
<dbReference type="eggNOG" id="COG0772">
    <property type="taxonomic scope" value="Bacteria"/>
</dbReference>
<evidence type="ECO:0000256" key="14">
    <source>
        <dbReference type="ARBA" id="ARBA00044770"/>
    </source>
</evidence>
<keyword evidence="3" id="KW-0808">Transferase</keyword>
<feature type="transmembrane region" description="Helical" evidence="18">
    <location>
        <begin position="140"/>
        <end position="158"/>
    </location>
</feature>
<feature type="transmembrane region" description="Helical" evidence="18">
    <location>
        <begin position="263"/>
        <end position="292"/>
    </location>
</feature>
<evidence type="ECO:0000256" key="9">
    <source>
        <dbReference type="ARBA" id="ARBA00032370"/>
    </source>
</evidence>
<feature type="transmembrane region" description="Helical" evidence="18">
    <location>
        <begin position="188"/>
        <end position="209"/>
    </location>
</feature>
<evidence type="ECO:0000256" key="16">
    <source>
        <dbReference type="ARBA" id="ARBA00049966"/>
    </source>
</evidence>
<dbReference type="InterPro" id="IPR001182">
    <property type="entry name" value="FtsW/RodA"/>
</dbReference>